<gene>
    <name evidence="1" type="ORF">TVAG_118210</name>
</gene>
<name>A2EI08_TRIV3</name>
<dbReference type="OrthoDB" id="10629612at2759"/>
<keyword evidence="2" id="KW-1185">Reference proteome</keyword>
<accession>A2EI08</accession>
<sequence>MKEVGFTTYPDLETKQHVYMRNKHEGSPKWYVKCNELVTRSDGVVCRCSMQEQREEHYKNWLKTHVHTCQAGEALSQQTLLDYYNKGKQSNDPMLELTKVYDEMTIFTGKFNLALDTFASPEFTHVAKIFIMFTIYQMMNKYKQLQSANINPEKLADKLYKPITRDEIRNRMIAIANSIHLAKVLEFAKKAYTCVAIDEGKTHDYHNLDFVLTNPLEQMKPYPVEAIDMKDGQTSQDYKSAITAGFNRIDIRKVKIGSVVVDGGPAQLKCFKDTWNDSFYHDRDPKYYKILLIPCLCHRIHNSYQYIAGKNNQLQSLVKDVHRIAELCRIHADDIGAQCPQHVSTRWIYDYNICVFILKYENKIKQYINVDHDKIVQLKDCLAVLKKLILVFESDKALLANCYIWLRKAISALNLLTSNLHNAFGSILASSLDSYTLDSDFGGLWCLAFSLTPRGRFYFHRKFVKNEEVEDLADPLSSFQSEHIPDKDPAEDLQDIYMDSIFEEGNTNAVIDVTDEGTFRRIVESDDQLRLTLQDVREDNHQTAENDLTAAKDYLKRILVQFRLNERQKTLVLSLYNTFINKESDIFENDLMDEAQNYAWEEISHRIGEKSILAEIALRLLCSSPSEATCERNIKAQRLILNVRRLRSKKNLLNSRHILMATK</sequence>
<proteinExistence type="predicted"/>
<dbReference type="AlphaFoldDB" id="A2EI08"/>
<dbReference type="InParanoid" id="A2EI08"/>
<organism evidence="1 2">
    <name type="scientific">Trichomonas vaginalis (strain ATCC PRA-98 / G3)</name>
    <dbReference type="NCBI Taxonomy" id="412133"/>
    <lineage>
        <taxon>Eukaryota</taxon>
        <taxon>Metamonada</taxon>
        <taxon>Parabasalia</taxon>
        <taxon>Trichomonadida</taxon>
        <taxon>Trichomonadidae</taxon>
        <taxon>Trichomonas</taxon>
    </lineage>
</organism>
<dbReference type="Proteomes" id="UP000001542">
    <property type="component" value="Unassembled WGS sequence"/>
</dbReference>
<dbReference type="EMBL" id="DS113393">
    <property type="protein sequence ID" value="EAY07740.1"/>
    <property type="molecule type" value="Genomic_DNA"/>
</dbReference>
<reference evidence="1" key="1">
    <citation type="submission" date="2006-10" db="EMBL/GenBank/DDBJ databases">
        <authorList>
            <person name="Amadeo P."/>
            <person name="Zhao Q."/>
            <person name="Wortman J."/>
            <person name="Fraser-Liggett C."/>
            <person name="Carlton J."/>
        </authorList>
    </citation>
    <scope>NUCLEOTIDE SEQUENCE</scope>
    <source>
        <strain evidence="1">G3</strain>
    </source>
</reference>
<reference evidence="1" key="2">
    <citation type="journal article" date="2007" name="Science">
        <title>Draft genome sequence of the sexually transmitted pathogen Trichomonas vaginalis.</title>
        <authorList>
            <person name="Carlton J.M."/>
            <person name="Hirt R.P."/>
            <person name="Silva J.C."/>
            <person name="Delcher A.L."/>
            <person name="Schatz M."/>
            <person name="Zhao Q."/>
            <person name="Wortman J.R."/>
            <person name="Bidwell S.L."/>
            <person name="Alsmark U.C.M."/>
            <person name="Besteiro S."/>
            <person name="Sicheritz-Ponten T."/>
            <person name="Noel C.J."/>
            <person name="Dacks J.B."/>
            <person name="Foster P.G."/>
            <person name="Simillion C."/>
            <person name="Van de Peer Y."/>
            <person name="Miranda-Saavedra D."/>
            <person name="Barton G.J."/>
            <person name="Westrop G.D."/>
            <person name="Mueller S."/>
            <person name="Dessi D."/>
            <person name="Fiori P.L."/>
            <person name="Ren Q."/>
            <person name="Paulsen I."/>
            <person name="Zhang H."/>
            <person name="Bastida-Corcuera F.D."/>
            <person name="Simoes-Barbosa A."/>
            <person name="Brown M.T."/>
            <person name="Hayes R.D."/>
            <person name="Mukherjee M."/>
            <person name="Okumura C.Y."/>
            <person name="Schneider R."/>
            <person name="Smith A.J."/>
            <person name="Vanacova S."/>
            <person name="Villalvazo M."/>
            <person name="Haas B.J."/>
            <person name="Pertea M."/>
            <person name="Feldblyum T.V."/>
            <person name="Utterback T.R."/>
            <person name="Shu C.L."/>
            <person name="Osoegawa K."/>
            <person name="de Jong P.J."/>
            <person name="Hrdy I."/>
            <person name="Horvathova L."/>
            <person name="Zubacova Z."/>
            <person name="Dolezal P."/>
            <person name="Malik S.B."/>
            <person name="Logsdon J.M. Jr."/>
            <person name="Henze K."/>
            <person name="Gupta A."/>
            <person name="Wang C.C."/>
            <person name="Dunne R.L."/>
            <person name="Upcroft J.A."/>
            <person name="Upcroft P."/>
            <person name="White O."/>
            <person name="Salzberg S.L."/>
            <person name="Tang P."/>
            <person name="Chiu C.-H."/>
            <person name="Lee Y.-S."/>
            <person name="Embley T.M."/>
            <person name="Coombs G.H."/>
            <person name="Mottram J.C."/>
            <person name="Tachezy J."/>
            <person name="Fraser-Liggett C.M."/>
            <person name="Johnson P.J."/>
        </authorList>
    </citation>
    <scope>NUCLEOTIDE SEQUENCE [LARGE SCALE GENOMIC DNA]</scope>
    <source>
        <strain evidence="1">G3</strain>
    </source>
</reference>
<dbReference type="VEuPathDB" id="TrichDB:TVAG_118210"/>
<dbReference type="SUPFAM" id="SSF53098">
    <property type="entry name" value="Ribonuclease H-like"/>
    <property type="match status" value="1"/>
</dbReference>
<evidence type="ECO:0000313" key="2">
    <source>
        <dbReference type="Proteomes" id="UP000001542"/>
    </source>
</evidence>
<protein>
    <recommendedName>
        <fullName evidence="3">DUF659 domain-containing protein</fullName>
    </recommendedName>
</protein>
<evidence type="ECO:0000313" key="1">
    <source>
        <dbReference type="EMBL" id="EAY07740.1"/>
    </source>
</evidence>
<dbReference type="InterPro" id="IPR012337">
    <property type="entry name" value="RNaseH-like_sf"/>
</dbReference>
<evidence type="ECO:0008006" key="3">
    <source>
        <dbReference type="Google" id="ProtNLM"/>
    </source>
</evidence>
<dbReference type="VEuPathDB" id="TrichDB:TVAGG3_0122990"/>